<reference evidence="1 2" key="1">
    <citation type="submission" date="2010-12" db="EMBL/GenBank/DDBJ databases">
        <authorList>
            <person name="Muzny D."/>
            <person name="Qin X."/>
            <person name="Deng J."/>
            <person name="Jiang H."/>
            <person name="Liu Y."/>
            <person name="Qu J."/>
            <person name="Song X.-Z."/>
            <person name="Zhang L."/>
            <person name="Thornton R."/>
            <person name="Coyle M."/>
            <person name="Francisco L."/>
            <person name="Jackson L."/>
            <person name="Javaid M."/>
            <person name="Korchina V."/>
            <person name="Kovar C."/>
            <person name="Mata R."/>
            <person name="Mathew T."/>
            <person name="Ngo R."/>
            <person name="Nguyen L."/>
            <person name="Nguyen N."/>
            <person name="Okwuonu G."/>
            <person name="Ongeri F."/>
            <person name="Pham C."/>
            <person name="Simmons D."/>
            <person name="Wilczek-Boney K."/>
            <person name="Hale W."/>
            <person name="Jakkamsetti A."/>
            <person name="Pham P."/>
            <person name="Ruth R."/>
            <person name="San Lucas F."/>
            <person name="Warren J."/>
            <person name="Zhang J."/>
            <person name="Zhao Z."/>
            <person name="Zhou C."/>
            <person name="Zhu D."/>
            <person name="Lee S."/>
            <person name="Bess C."/>
            <person name="Blankenburg K."/>
            <person name="Forbes L."/>
            <person name="Fu Q."/>
            <person name="Gubbala S."/>
            <person name="Hirani K."/>
            <person name="Jayaseelan J.C."/>
            <person name="Lara F."/>
            <person name="Munidasa M."/>
            <person name="Palculict T."/>
            <person name="Patil S."/>
            <person name="Pu L.-L."/>
            <person name="Saada N."/>
            <person name="Tang L."/>
            <person name="Weissenberger G."/>
            <person name="Zhu Y."/>
            <person name="Hemphill L."/>
            <person name="Shang Y."/>
            <person name="Youmans B."/>
            <person name="Ayvaz T."/>
            <person name="Ross M."/>
            <person name="Santibanez J."/>
            <person name="Aqrawi P."/>
            <person name="Gross S."/>
            <person name="Joshi V."/>
            <person name="Fowler G."/>
            <person name="Nazareth L."/>
            <person name="Reid J."/>
            <person name="Worley K."/>
            <person name="Petrosino J."/>
            <person name="Highlander S."/>
            <person name="Gibbs R."/>
        </authorList>
    </citation>
    <scope>NUCLEOTIDE SEQUENCE [LARGE SCALE GENOMIC DNA]</scope>
    <source>
        <strain evidence="1 2">ATCC 51599</strain>
    </source>
</reference>
<name>E7RVJ8_9BURK</name>
<dbReference type="AlphaFoldDB" id="E7RVJ8"/>
<keyword evidence="2" id="KW-1185">Reference proteome</keyword>
<evidence type="ECO:0000313" key="2">
    <source>
        <dbReference type="Proteomes" id="UP000011021"/>
    </source>
</evidence>
<gene>
    <name evidence="1" type="ORF">HMPREF0551_0710</name>
</gene>
<evidence type="ECO:0000313" key="1">
    <source>
        <dbReference type="EMBL" id="EFV95802.1"/>
    </source>
</evidence>
<accession>E7RVJ8</accession>
<comment type="caution">
    <text evidence="1">The sequence shown here is derived from an EMBL/GenBank/DDBJ whole genome shotgun (WGS) entry which is preliminary data.</text>
</comment>
<proteinExistence type="predicted"/>
<dbReference type="HOGENOM" id="CLU_2916909_0_0_4"/>
<sequence>MGDLDKALPYGARRIRHGPWRDSHKAASFPVRCTVGRDADDSQPVDVLKDICGAAVSPDAR</sequence>
<dbReference type="Proteomes" id="UP000011021">
    <property type="component" value="Unassembled WGS sequence"/>
</dbReference>
<organism evidence="1 2">
    <name type="scientific">Lautropia mirabilis ATCC 51599</name>
    <dbReference type="NCBI Taxonomy" id="887898"/>
    <lineage>
        <taxon>Bacteria</taxon>
        <taxon>Pseudomonadati</taxon>
        <taxon>Pseudomonadota</taxon>
        <taxon>Betaproteobacteria</taxon>
        <taxon>Burkholderiales</taxon>
        <taxon>Burkholderiaceae</taxon>
        <taxon>Lautropia</taxon>
    </lineage>
</organism>
<protein>
    <submittedName>
        <fullName evidence="1">Uncharacterized protein</fullName>
    </submittedName>
</protein>
<dbReference type="EMBL" id="AEQP01000002">
    <property type="protein sequence ID" value="EFV95802.1"/>
    <property type="molecule type" value="Genomic_DNA"/>
</dbReference>